<dbReference type="SUPFAM" id="SSF52540">
    <property type="entry name" value="P-loop containing nucleoside triphosphate hydrolases"/>
    <property type="match status" value="2"/>
</dbReference>
<dbReference type="PANTHER" id="PTHR45797">
    <property type="entry name" value="RAD54-LIKE"/>
    <property type="match status" value="1"/>
</dbReference>
<evidence type="ECO:0000313" key="13">
    <source>
        <dbReference type="Proteomes" id="UP001249851"/>
    </source>
</evidence>
<dbReference type="InterPro" id="IPR049730">
    <property type="entry name" value="SNF2/RAD54-like_C"/>
</dbReference>
<dbReference type="InterPro" id="IPR000330">
    <property type="entry name" value="SNF2_N"/>
</dbReference>
<feature type="compositionally biased region" description="Acidic residues" evidence="9">
    <location>
        <begin position="29"/>
        <end position="51"/>
    </location>
</feature>
<dbReference type="Gene3D" id="3.40.50.300">
    <property type="entry name" value="P-loop containing nucleotide triphosphate hydrolases"/>
    <property type="match status" value="1"/>
</dbReference>
<dbReference type="PROSITE" id="PS51194">
    <property type="entry name" value="HELICASE_CTER"/>
    <property type="match status" value="1"/>
</dbReference>
<evidence type="ECO:0000256" key="4">
    <source>
        <dbReference type="ARBA" id="ARBA00022801"/>
    </source>
</evidence>
<evidence type="ECO:0000256" key="9">
    <source>
        <dbReference type="SAM" id="MobiDB-lite"/>
    </source>
</evidence>
<feature type="domain" description="Helicase C-terminal" evidence="11">
    <location>
        <begin position="797"/>
        <end position="977"/>
    </location>
</feature>
<evidence type="ECO:0000259" key="10">
    <source>
        <dbReference type="PROSITE" id="PS51192"/>
    </source>
</evidence>
<comment type="similarity">
    <text evidence="2">Belongs to the SNF2/RAD54 helicase family.</text>
</comment>
<gene>
    <name evidence="12" type="ORF">P5673_003993</name>
</gene>
<evidence type="ECO:0000256" key="3">
    <source>
        <dbReference type="ARBA" id="ARBA00022741"/>
    </source>
</evidence>
<dbReference type="InterPro" id="IPR038718">
    <property type="entry name" value="SNF2-like_sf"/>
</dbReference>
<dbReference type="InterPro" id="IPR044574">
    <property type="entry name" value="ARIP4-like"/>
</dbReference>
<keyword evidence="3" id="KW-0547">Nucleotide-binding</keyword>
<dbReference type="SMART" id="SM00487">
    <property type="entry name" value="DEXDc"/>
    <property type="match status" value="1"/>
</dbReference>
<feature type="region of interest" description="Disordered" evidence="9">
    <location>
        <begin position="1238"/>
        <end position="1277"/>
    </location>
</feature>
<keyword evidence="8" id="KW-0539">Nucleus</keyword>
<feature type="region of interest" description="Disordered" evidence="9">
    <location>
        <begin position="1093"/>
        <end position="1120"/>
    </location>
</feature>
<keyword evidence="6" id="KW-0067">ATP-binding</keyword>
<evidence type="ECO:0000256" key="5">
    <source>
        <dbReference type="ARBA" id="ARBA00022806"/>
    </source>
</evidence>
<feature type="compositionally biased region" description="Polar residues" evidence="9">
    <location>
        <begin position="1325"/>
        <end position="1346"/>
    </location>
</feature>
<proteinExistence type="inferred from homology"/>
<dbReference type="InterPro" id="IPR027417">
    <property type="entry name" value="P-loop_NTPase"/>
</dbReference>
<evidence type="ECO:0000256" key="8">
    <source>
        <dbReference type="ARBA" id="ARBA00023242"/>
    </source>
</evidence>
<dbReference type="GO" id="GO:0005634">
    <property type="term" value="C:nucleus"/>
    <property type="evidence" value="ECO:0007669"/>
    <property type="project" value="UniProtKB-SubCell"/>
</dbReference>
<feature type="compositionally biased region" description="Polar residues" evidence="9">
    <location>
        <begin position="1096"/>
        <end position="1120"/>
    </location>
</feature>
<dbReference type="InterPro" id="IPR014001">
    <property type="entry name" value="Helicase_ATP-bd"/>
</dbReference>
<evidence type="ECO:0000259" key="11">
    <source>
        <dbReference type="PROSITE" id="PS51194"/>
    </source>
</evidence>
<reference evidence="12" key="2">
    <citation type="journal article" date="2023" name="Science">
        <title>Genomic signatures of disease resistance in endangered staghorn corals.</title>
        <authorList>
            <person name="Vollmer S.V."/>
            <person name="Selwyn J.D."/>
            <person name="Despard B.A."/>
            <person name="Roesel C.L."/>
        </authorList>
    </citation>
    <scope>NUCLEOTIDE SEQUENCE</scope>
    <source>
        <strain evidence="12">K2</strain>
    </source>
</reference>
<feature type="compositionally biased region" description="Polar residues" evidence="9">
    <location>
        <begin position="121"/>
        <end position="145"/>
    </location>
</feature>
<evidence type="ECO:0000256" key="1">
    <source>
        <dbReference type="ARBA" id="ARBA00004123"/>
    </source>
</evidence>
<dbReference type="CDD" id="cd18793">
    <property type="entry name" value="SF2_C_SNF"/>
    <property type="match status" value="1"/>
</dbReference>
<keyword evidence="4" id="KW-0378">Hydrolase</keyword>
<feature type="domain" description="Helicase ATP-binding" evidence="10">
    <location>
        <begin position="287"/>
        <end position="527"/>
    </location>
</feature>
<evidence type="ECO:0000256" key="7">
    <source>
        <dbReference type="ARBA" id="ARBA00023125"/>
    </source>
</evidence>
<keyword evidence="5 12" id="KW-0347">Helicase</keyword>
<keyword evidence="7" id="KW-0238">DNA-binding</keyword>
<dbReference type="Proteomes" id="UP001249851">
    <property type="component" value="Unassembled WGS sequence"/>
</dbReference>
<name>A0AAD9R1I7_ACRCE</name>
<feature type="compositionally biased region" description="Polar residues" evidence="9">
    <location>
        <begin position="1352"/>
        <end position="1361"/>
    </location>
</feature>
<feature type="compositionally biased region" description="Polar residues" evidence="9">
    <location>
        <begin position="1239"/>
        <end position="1249"/>
    </location>
</feature>
<evidence type="ECO:0000256" key="6">
    <source>
        <dbReference type="ARBA" id="ARBA00022840"/>
    </source>
</evidence>
<dbReference type="Pfam" id="PF00271">
    <property type="entry name" value="Helicase_C"/>
    <property type="match status" value="1"/>
</dbReference>
<dbReference type="Pfam" id="PF00176">
    <property type="entry name" value="SNF2-rel_dom"/>
    <property type="match status" value="1"/>
</dbReference>
<feature type="region of interest" description="Disordered" evidence="9">
    <location>
        <begin position="121"/>
        <end position="147"/>
    </location>
</feature>
<comment type="caution">
    <text evidence="12">The sequence shown here is derived from an EMBL/GenBank/DDBJ whole genome shotgun (WGS) entry which is preliminary data.</text>
</comment>
<dbReference type="GO" id="GO:0004386">
    <property type="term" value="F:helicase activity"/>
    <property type="evidence" value="ECO:0007669"/>
    <property type="project" value="UniProtKB-KW"/>
</dbReference>
<dbReference type="PANTHER" id="PTHR45797:SF1">
    <property type="entry name" value="HELICASE ARIP4"/>
    <property type="match status" value="1"/>
</dbReference>
<dbReference type="GO" id="GO:0016887">
    <property type="term" value="F:ATP hydrolysis activity"/>
    <property type="evidence" value="ECO:0007669"/>
    <property type="project" value="InterPro"/>
</dbReference>
<comment type="subcellular location">
    <subcellularLocation>
        <location evidence="1">Nucleus</location>
    </subcellularLocation>
</comment>
<evidence type="ECO:0000256" key="2">
    <source>
        <dbReference type="ARBA" id="ARBA00007025"/>
    </source>
</evidence>
<feature type="compositionally biased region" description="Low complexity" evidence="9">
    <location>
        <begin position="419"/>
        <end position="428"/>
    </location>
</feature>
<feature type="region of interest" description="Disordered" evidence="9">
    <location>
        <begin position="419"/>
        <end position="445"/>
    </location>
</feature>
<dbReference type="PROSITE" id="PS51192">
    <property type="entry name" value="HELICASE_ATP_BIND_1"/>
    <property type="match status" value="1"/>
</dbReference>
<keyword evidence="13" id="KW-1185">Reference proteome</keyword>
<protein>
    <submittedName>
        <fullName evidence="12">Helicase ARIP4</fullName>
    </submittedName>
</protein>
<feature type="compositionally biased region" description="Acidic residues" evidence="9">
    <location>
        <begin position="1"/>
        <end position="14"/>
    </location>
</feature>
<dbReference type="GO" id="GO:0003677">
    <property type="term" value="F:DNA binding"/>
    <property type="evidence" value="ECO:0007669"/>
    <property type="project" value="UniProtKB-KW"/>
</dbReference>
<feature type="region of interest" description="Disordered" evidence="9">
    <location>
        <begin position="1310"/>
        <end position="1361"/>
    </location>
</feature>
<sequence>MAEAPVDSDCEDDLNSTAGKLSSNASFADSDDDSMAGFEEDFDNDGGDGEFEALNETVKSNEKVFVKKKRKRNDPTKRKKIRRIMREEDLTEVTISAQKEEKERLRRLELQRSLAAAAAVSTSAQNSNSAENITHARNSRPTTPVSVDVREKKDTDAQVIVIDSDDERENSSTVNCCHSQMNLNGSSIEIISSDSEVEITGESDDDEEVDDDCSNLSHGGVDYENSGLHVDDSINQLDSHGRVLVNVNHPVDEEDIFLAPQIAKVIKPHQIGGVRFFYDNLIETLKRFKQTAGFGCILAHSMGLGKTLQVVSFVDIFLRHTSANKVLCIVPINTIQNWLAEFNMWLPPKPGLMADSNGMMVEPGDSSKIRYREFEVFLLNEAQKTTLSRSKVIGEWNKYGGVLLLGYELFRLLATVTPSMSSSKSMPSNKKKKSPASSDKTNGEPEVIDLDEEEKHMELLIGVQKALCNPGADLVICDEGHRIKNDQSNISQALKRVHTRRRVVLTGYPLQNNLQEYWCMVDFVRPNFLGNKQEFCNMFERPILNGQCTDSTPSDVRLMRFRAHVLHSLLEGFIQRRSQSVLTKCLPSKEEHIILVNLSSIQKELYNTYVSYLLDSVGYINPIKGFHTCTKIWNHPDIFYRSLDISDVRTESPLTIPDEDNGRVQNSKSADRVAMLSSSSAEVLNQNENHSATRMNSQDDSSTPQNILPVMSAPLSAQAVLRNTVQMRQMNTWQHSGQTVIVSTTQALQKITECSASVNQPAGFTNDRSSNFGEDDMMWAKTVFKDYRTGVMENGGKLVVLMHIIEESLKLGEKVLVFSQSLSTLNVIEEFLAKCEVPSFPGRPTDPRKPTRWMKNKSYFRLDGHTSSQERERLVNRFNATENTDVLLFMLSTRAGCLGINLVGASRVVVFDASWNPCHDVQAICRVYRYGQVKPVHIYRLISIGTMEKKIYDRQISKQGMANRIVDELNPEANFSKQEIMKLICEKESTSPQADLVAAAGQFNDPVLARLCLNCSHWISKVPFKHESLLADKKEKKLTKAEKREAKRGYEIEKRIIMQQYGARAYCPGVIQPVNNRIAQQPYAPKSIQPVGLDRVSQQPCTSNGDGSIRQTSASTSSQTMNLQSPLASLIRDGYPVTQGVHSMSVAQLNSNFDSSIAPPTANSNGSKNEVVTIDLDELPSPTKPLQQSAQTDQNQCNSTDFAKMSRHTFPNVPPAFIGFLLNQGDALKASRSFAPGFQASSVPLTTNTENEDKGGEIGTDNAINRKENSENTNENGQTLRGLLENNLTPQGGQEDSMSRTHPAVQNEEIVVGKGNTSPSPPIVQDQTIMENQASQGEGNVLSSDTPPMEQNGKNPGSSLK</sequence>
<dbReference type="Gene3D" id="3.40.50.10810">
    <property type="entry name" value="Tandem AAA-ATPase domain"/>
    <property type="match status" value="1"/>
</dbReference>
<feature type="region of interest" description="Disordered" evidence="9">
    <location>
        <begin position="1"/>
        <end position="51"/>
    </location>
</feature>
<reference evidence="12" key="1">
    <citation type="journal article" date="2023" name="G3 (Bethesda)">
        <title>Whole genome assembly and annotation of the endangered Caribbean coral Acropora cervicornis.</title>
        <authorList>
            <person name="Selwyn J.D."/>
            <person name="Vollmer S.V."/>
        </authorList>
    </citation>
    <scope>NUCLEOTIDE SEQUENCE</scope>
    <source>
        <strain evidence="12">K2</strain>
    </source>
</reference>
<dbReference type="GO" id="GO:0005524">
    <property type="term" value="F:ATP binding"/>
    <property type="evidence" value="ECO:0007669"/>
    <property type="project" value="UniProtKB-KW"/>
</dbReference>
<dbReference type="InterPro" id="IPR001650">
    <property type="entry name" value="Helicase_C-like"/>
</dbReference>
<accession>A0AAD9R1I7</accession>
<dbReference type="EMBL" id="JARQWQ010000006">
    <property type="protein sequence ID" value="KAK2571402.1"/>
    <property type="molecule type" value="Genomic_DNA"/>
</dbReference>
<dbReference type="SMART" id="SM00490">
    <property type="entry name" value="HELICc"/>
    <property type="match status" value="1"/>
</dbReference>
<organism evidence="12 13">
    <name type="scientific">Acropora cervicornis</name>
    <name type="common">Staghorn coral</name>
    <dbReference type="NCBI Taxonomy" id="6130"/>
    <lineage>
        <taxon>Eukaryota</taxon>
        <taxon>Metazoa</taxon>
        <taxon>Cnidaria</taxon>
        <taxon>Anthozoa</taxon>
        <taxon>Hexacorallia</taxon>
        <taxon>Scleractinia</taxon>
        <taxon>Astrocoeniina</taxon>
        <taxon>Acroporidae</taxon>
        <taxon>Acropora</taxon>
    </lineage>
</organism>
<evidence type="ECO:0000313" key="12">
    <source>
        <dbReference type="EMBL" id="KAK2571402.1"/>
    </source>
</evidence>